<evidence type="ECO:0000259" key="2">
    <source>
        <dbReference type="PROSITE" id="PS50887"/>
    </source>
</evidence>
<accession>A0ABS6RZ12</accession>
<dbReference type="Pfam" id="PF00563">
    <property type="entry name" value="EAL"/>
    <property type="match status" value="1"/>
</dbReference>
<protein>
    <submittedName>
        <fullName evidence="3">EAL domain-containing protein</fullName>
    </submittedName>
</protein>
<evidence type="ECO:0000313" key="3">
    <source>
        <dbReference type="EMBL" id="MBV6341885.1"/>
    </source>
</evidence>
<reference evidence="3 4" key="1">
    <citation type="journal article" date="2020" name="J Geophys Res Biogeosci">
        <title>Magnetotaxis as an Adaptation to Enable Bacterial Shuttling of Microbial Sulfur and Sulfur Cycling Across Aquatic Oxic#Anoxic Interfaces.</title>
        <authorList>
            <person name="Li J."/>
            <person name="Liu P."/>
            <person name="Wang J."/>
            <person name="Roberts A.P."/>
            <person name="Pan Y."/>
        </authorList>
    </citation>
    <scope>NUCLEOTIDE SEQUENCE [LARGE SCALE GENOMIC DNA]</scope>
    <source>
        <strain evidence="3 4">MYR-1_YQ</strain>
    </source>
</reference>
<sequence length="273" mass="30831">MIDVLKGKGYKIAIDDFGAGYGGLKMLSIIEPDFVKIDRHFISNMDKALVKYNLVDAIATACHRLGIKVIAEGIETEHELRLVVNMDIELLQGFLLKRPSPMLERDIASVCSVFNRQDVEDLDNFKPYNDNYGFEKGDNVIGELARIMEGVRDAEADNFSFVGHIGGDDFILITRPRSSFAMCNLIIERFRKNLCSFHGDEDCNRGFYHAKNRKGEMERFELLSLSIGIVSTEVYKIESFAQLASLSSDVKKAAKSKPGFSIVRDRRMEQQIS</sequence>
<dbReference type="EMBL" id="JABXWD010000162">
    <property type="protein sequence ID" value="MBV6341885.1"/>
    <property type="molecule type" value="Genomic_DNA"/>
</dbReference>
<evidence type="ECO:0000313" key="4">
    <source>
        <dbReference type="Proteomes" id="UP001196980"/>
    </source>
</evidence>
<feature type="domain" description="GGDEF" evidence="2">
    <location>
        <begin position="113"/>
        <end position="268"/>
    </location>
</feature>
<dbReference type="InterPro" id="IPR001633">
    <property type="entry name" value="EAL_dom"/>
</dbReference>
<dbReference type="PROSITE" id="PS50883">
    <property type="entry name" value="EAL"/>
    <property type="match status" value="1"/>
</dbReference>
<proteinExistence type="predicted"/>
<dbReference type="InterPro" id="IPR050706">
    <property type="entry name" value="Cyclic-di-GMP_PDE-like"/>
</dbReference>
<dbReference type="PROSITE" id="PS50887">
    <property type="entry name" value="GGDEF"/>
    <property type="match status" value="1"/>
</dbReference>
<name>A0ABS6RZ12_9BACT</name>
<organism evidence="3 4">
    <name type="scientific">Candidatus Magnetobacterium casense</name>
    <dbReference type="NCBI Taxonomy" id="1455061"/>
    <lineage>
        <taxon>Bacteria</taxon>
        <taxon>Pseudomonadati</taxon>
        <taxon>Nitrospirota</taxon>
        <taxon>Thermodesulfovibrionia</taxon>
        <taxon>Thermodesulfovibrionales</taxon>
        <taxon>Candidatus Magnetobacteriaceae</taxon>
        <taxon>Candidatus Magnetobacterium</taxon>
    </lineage>
</organism>
<keyword evidence="4" id="KW-1185">Reference proteome</keyword>
<dbReference type="PANTHER" id="PTHR33121">
    <property type="entry name" value="CYCLIC DI-GMP PHOSPHODIESTERASE PDEF"/>
    <property type="match status" value="1"/>
</dbReference>
<dbReference type="CDD" id="cd01948">
    <property type="entry name" value="EAL"/>
    <property type="match status" value="1"/>
</dbReference>
<dbReference type="Pfam" id="PF00990">
    <property type="entry name" value="GGDEF"/>
    <property type="match status" value="1"/>
</dbReference>
<dbReference type="PANTHER" id="PTHR33121:SF76">
    <property type="entry name" value="SIGNALING PROTEIN"/>
    <property type="match status" value="1"/>
</dbReference>
<comment type="caution">
    <text evidence="3">The sequence shown here is derived from an EMBL/GenBank/DDBJ whole genome shotgun (WGS) entry which is preliminary data.</text>
</comment>
<evidence type="ECO:0000259" key="1">
    <source>
        <dbReference type="PROSITE" id="PS50883"/>
    </source>
</evidence>
<dbReference type="InterPro" id="IPR000160">
    <property type="entry name" value="GGDEF_dom"/>
</dbReference>
<dbReference type="NCBIfam" id="TIGR00254">
    <property type="entry name" value="GGDEF"/>
    <property type="match status" value="1"/>
</dbReference>
<feature type="domain" description="EAL" evidence="1">
    <location>
        <begin position="1"/>
        <end position="113"/>
    </location>
</feature>
<gene>
    <name evidence="3" type="ORF">HWQ67_09835</name>
</gene>
<dbReference type="Proteomes" id="UP001196980">
    <property type="component" value="Unassembled WGS sequence"/>
</dbReference>